<dbReference type="Gene3D" id="3.30.450.40">
    <property type="match status" value="1"/>
</dbReference>
<dbReference type="Proteomes" id="UP000310016">
    <property type="component" value="Unassembled WGS sequence"/>
</dbReference>
<evidence type="ECO:0000313" key="2">
    <source>
        <dbReference type="EMBL" id="TJZ72091.1"/>
    </source>
</evidence>
<dbReference type="InterPro" id="IPR003018">
    <property type="entry name" value="GAF"/>
</dbReference>
<organism evidence="2 3">
    <name type="scientific">Chitiniphilus eburneus</name>
    <dbReference type="NCBI Taxonomy" id="2571148"/>
    <lineage>
        <taxon>Bacteria</taxon>
        <taxon>Pseudomonadati</taxon>
        <taxon>Pseudomonadota</taxon>
        <taxon>Betaproteobacteria</taxon>
        <taxon>Neisseriales</taxon>
        <taxon>Chitinibacteraceae</taxon>
        <taxon>Chitiniphilus</taxon>
    </lineage>
</organism>
<evidence type="ECO:0000313" key="3">
    <source>
        <dbReference type="Proteomes" id="UP000310016"/>
    </source>
</evidence>
<accession>A0A4U0PUE3</accession>
<comment type="caution">
    <text evidence="2">The sequence shown here is derived from an EMBL/GenBank/DDBJ whole genome shotgun (WGS) entry which is preliminary data.</text>
</comment>
<dbReference type="Pfam" id="PF01590">
    <property type="entry name" value="GAF"/>
    <property type="match status" value="1"/>
</dbReference>
<reference evidence="2 3" key="1">
    <citation type="submission" date="2019-04" db="EMBL/GenBank/DDBJ databases">
        <title>Chitiniphilus eburnea sp. nov., a novel chitinolytic bacterium isolated from aquaculture sludge.</title>
        <authorList>
            <person name="Sheng M."/>
        </authorList>
    </citation>
    <scope>NUCLEOTIDE SEQUENCE [LARGE SCALE GENOMIC DNA]</scope>
    <source>
        <strain evidence="2 3">HX-2-15</strain>
    </source>
</reference>
<sequence>MPQNEAERIQVLHSLLMLDTPAETRFDNLTRVAATFFRVPIALVTLVDSRRQWFKSACGVPMGETPREVSFCGHAILQDDVMVVEDALDDQRFFDNPYVTGAPGVRFYAGAPLKVGTGAAVGTLCLIDCQPRRLQSFELEMLADLAKLVAVELQRAAPLQTGEAQRAP</sequence>
<proteinExistence type="predicted"/>
<dbReference type="OrthoDB" id="9803824at2"/>
<evidence type="ECO:0000259" key="1">
    <source>
        <dbReference type="SMART" id="SM00065"/>
    </source>
</evidence>
<feature type="domain" description="GAF" evidence="1">
    <location>
        <begin position="21"/>
        <end position="163"/>
    </location>
</feature>
<keyword evidence="3" id="KW-1185">Reference proteome</keyword>
<dbReference type="SMART" id="SM00065">
    <property type="entry name" value="GAF"/>
    <property type="match status" value="1"/>
</dbReference>
<dbReference type="AlphaFoldDB" id="A0A4U0PUE3"/>
<dbReference type="SUPFAM" id="SSF55781">
    <property type="entry name" value="GAF domain-like"/>
    <property type="match status" value="1"/>
</dbReference>
<dbReference type="InterPro" id="IPR029016">
    <property type="entry name" value="GAF-like_dom_sf"/>
</dbReference>
<dbReference type="EMBL" id="SUMF01000015">
    <property type="protein sequence ID" value="TJZ72091.1"/>
    <property type="molecule type" value="Genomic_DNA"/>
</dbReference>
<name>A0A4U0PUE3_9NEIS</name>
<dbReference type="PANTHER" id="PTHR43102:SF2">
    <property type="entry name" value="GAF DOMAIN-CONTAINING PROTEIN"/>
    <property type="match status" value="1"/>
</dbReference>
<dbReference type="PANTHER" id="PTHR43102">
    <property type="entry name" value="SLR1143 PROTEIN"/>
    <property type="match status" value="1"/>
</dbReference>
<protein>
    <submittedName>
        <fullName evidence="2">GAF domain-containing protein</fullName>
    </submittedName>
</protein>
<gene>
    <name evidence="2" type="ORF">FAZ21_13165</name>
</gene>